<dbReference type="Proteomes" id="UP000199410">
    <property type="component" value="Unassembled WGS sequence"/>
</dbReference>
<gene>
    <name evidence="1" type="ORF">SAMN02787113_03591</name>
</gene>
<evidence type="ECO:0000313" key="1">
    <source>
        <dbReference type="EMBL" id="SER35431.1"/>
    </source>
</evidence>
<dbReference type="RefSeq" id="WP_008180656.1">
    <property type="nucleotide sequence ID" value="NZ_BJOM01000003.1"/>
</dbReference>
<dbReference type="Pfam" id="PF14070">
    <property type="entry name" value="YjfB_motility"/>
    <property type="match status" value="1"/>
</dbReference>
<dbReference type="EMBL" id="FOEL01000014">
    <property type="protein sequence ID" value="SER35431.1"/>
    <property type="molecule type" value="Genomic_DNA"/>
</dbReference>
<proteinExistence type="predicted"/>
<name>A0A1H9NHQ7_9BACI</name>
<dbReference type="InterPro" id="IPR025906">
    <property type="entry name" value="YjfB_motility"/>
</dbReference>
<sequence length="57" mass="6194">MDIAALSIAMNQATLMQNVSLAVTKQAMDMQQQNTEQLVEMLDAPHPTAGHTIDVQV</sequence>
<dbReference type="AlphaFoldDB" id="A0A1H9NHQ7"/>
<comment type="caution">
    <text evidence="1">The sequence shown here is derived from an EMBL/GenBank/DDBJ whole genome shotgun (WGS) entry which is preliminary data.</text>
</comment>
<organism evidence="1 2">
    <name type="scientific">Lysinibacillus fusiformis</name>
    <dbReference type="NCBI Taxonomy" id="28031"/>
    <lineage>
        <taxon>Bacteria</taxon>
        <taxon>Bacillati</taxon>
        <taxon>Bacillota</taxon>
        <taxon>Bacilli</taxon>
        <taxon>Bacillales</taxon>
        <taxon>Bacillaceae</taxon>
        <taxon>Lysinibacillus</taxon>
    </lineage>
</organism>
<protein>
    <submittedName>
        <fullName evidence="1">Motility protein</fullName>
    </submittedName>
</protein>
<accession>A0A1H9NHQ7</accession>
<reference evidence="1 2" key="1">
    <citation type="submission" date="2016-10" db="EMBL/GenBank/DDBJ databases">
        <authorList>
            <person name="Varghese N."/>
            <person name="Submissions S."/>
        </authorList>
    </citation>
    <scope>NUCLEOTIDE SEQUENCE [LARGE SCALE GENOMIC DNA]</scope>
    <source>
        <strain evidence="1 2">TC-13</strain>
    </source>
</reference>
<evidence type="ECO:0000313" key="2">
    <source>
        <dbReference type="Proteomes" id="UP000199410"/>
    </source>
</evidence>